<proteinExistence type="predicted"/>
<dbReference type="EMBL" id="JBHPBY010000594">
    <property type="protein sequence ID" value="MFC1853760.1"/>
    <property type="molecule type" value="Genomic_DNA"/>
</dbReference>
<reference evidence="1 2" key="1">
    <citation type="submission" date="2024-09" db="EMBL/GenBank/DDBJ databases">
        <title>Laminarin stimulates single cell rates of sulfate reduction while oxygen inhibits transcriptomic activity in coastal marine sediment.</title>
        <authorList>
            <person name="Lindsay M."/>
            <person name="Orcutt B."/>
            <person name="Emerson D."/>
            <person name="Stepanauskas R."/>
            <person name="D'Angelo T."/>
        </authorList>
    </citation>
    <scope>NUCLEOTIDE SEQUENCE [LARGE SCALE GENOMIC DNA]</scope>
    <source>
        <strain evidence="1">SAG AM-311-K15</strain>
    </source>
</reference>
<organism evidence="1 2">
    <name type="scientific">candidate division CSSED10-310 bacterium</name>
    <dbReference type="NCBI Taxonomy" id="2855610"/>
    <lineage>
        <taxon>Bacteria</taxon>
        <taxon>Bacteria division CSSED10-310</taxon>
    </lineage>
</organism>
<name>A0ABV6Z5P4_UNCC1</name>
<keyword evidence="2" id="KW-1185">Reference proteome</keyword>
<feature type="non-terminal residue" evidence="1">
    <location>
        <position position="1"/>
    </location>
</feature>
<evidence type="ECO:0000313" key="1">
    <source>
        <dbReference type="EMBL" id="MFC1853760.1"/>
    </source>
</evidence>
<comment type="caution">
    <text evidence="1">The sequence shown here is derived from an EMBL/GenBank/DDBJ whole genome shotgun (WGS) entry which is preliminary data.</text>
</comment>
<gene>
    <name evidence="1" type="ORF">ACFL27_26550</name>
</gene>
<evidence type="ECO:0000313" key="2">
    <source>
        <dbReference type="Proteomes" id="UP001594351"/>
    </source>
</evidence>
<protein>
    <submittedName>
        <fullName evidence="1">Uncharacterized protein</fullName>
    </submittedName>
</protein>
<sequence length="64" mass="7353">PEDENSGVCYVHGNLMALKRRLRLPGAKLQSPSRGEDSWSLPAFKQLQHQYQFRCCSSLQKSFK</sequence>
<dbReference type="Proteomes" id="UP001594351">
    <property type="component" value="Unassembled WGS sequence"/>
</dbReference>
<accession>A0ABV6Z5P4</accession>